<dbReference type="InterPro" id="IPR036179">
    <property type="entry name" value="Ig-like_dom_sf"/>
</dbReference>
<dbReference type="SUPFAM" id="SSF48726">
    <property type="entry name" value="Immunoglobulin"/>
    <property type="match status" value="1"/>
</dbReference>
<accession>A0A3B5AA37</accession>
<dbReference type="STRING" id="144197.ENSSPAP00000010497"/>
<sequence>MAVHLSALLILAGLTGISCITTITEVSVKAEDSVTIPCLYDRRYRNNVKALCVGYYWNYCKFVVTTDQPDRSGRFSISDEKTLNIFTVTMKHELKLTSSGWYWCAKGDFQMPVHVTVTEKPTTTPVKECDNYYSLYLFGLYDGCHFYMFII</sequence>
<keyword evidence="4" id="KW-0732">Signal</keyword>
<dbReference type="GeneTree" id="ENSGT01120000275004"/>
<keyword evidence="3" id="KW-0472">Membrane</keyword>
<keyword evidence="2" id="KW-0812">Transmembrane</keyword>
<dbReference type="InterPro" id="IPR013783">
    <property type="entry name" value="Ig-like_fold"/>
</dbReference>
<name>A0A3B5AA37_9TELE</name>
<reference evidence="5" key="1">
    <citation type="submission" date="2023-09" db="UniProtKB">
        <authorList>
            <consortium name="Ensembl"/>
        </authorList>
    </citation>
    <scope>IDENTIFICATION</scope>
</reference>
<dbReference type="GO" id="GO:0004888">
    <property type="term" value="F:transmembrane signaling receptor activity"/>
    <property type="evidence" value="ECO:0007669"/>
    <property type="project" value="TreeGrafter"/>
</dbReference>
<dbReference type="InterPro" id="IPR050671">
    <property type="entry name" value="CD300_family_receptors"/>
</dbReference>
<dbReference type="GO" id="GO:0005886">
    <property type="term" value="C:plasma membrane"/>
    <property type="evidence" value="ECO:0007669"/>
    <property type="project" value="TreeGrafter"/>
</dbReference>
<dbReference type="Gene3D" id="2.60.40.10">
    <property type="entry name" value="Immunoglobulins"/>
    <property type="match status" value="1"/>
</dbReference>
<comment type="subcellular location">
    <subcellularLocation>
        <location evidence="1">Membrane</location>
    </subcellularLocation>
</comment>
<dbReference type="PANTHER" id="PTHR11860">
    <property type="entry name" value="POLYMERIC-IMMUNOGLOBULIN RECEPTOR"/>
    <property type="match status" value="1"/>
</dbReference>
<organism evidence="5">
    <name type="scientific">Stegastes partitus</name>
    <name type="common">bicolor damselfish</name>
    <dbReference type="NCBI Taxonomy" id="144197"/>
    <lineage>
        <taxon>Eukaryota</taxon>
        <taxon>Metazoa</taxon>
        <taxon>Chordata</taxon>
        <taxon>Craniata</taxon>
        <taxon>Vertebrata</taxon>
        <taxon>Euteleostomi</taxon>
        <taxon>Actinopterygii</taxon>
        <taxon>Neopterygii</taxon>
        <taxon>Teleostei</taxon>
        <taxon>Neoteleostei</taxon>
        <taxon>Acanthomorphata</taxon>
        <taxon>Ovalentaria</taxon>
        <taxon>Pomacentridae</taxon>
        <taxon>Stegastes</taxon>
    </lineage>
</organism>
<evidence type="ECO:0000313" key="5">
    <source>
        <dbReference type="Ensembl" id="ENSSPAP00000010497.1"/>
    </source>
</evidence>
<evidence type="ECO:0000256" key="1">
    <source>
        <dbReference type="ARBA" id="ARBA00004370"/>
    </source>
</evidence>
<feature type="signal peptide" evidence="4">
    <location>
        <begin position="1"/>
        <end position="19"/>
    </location>
</feature>
<evidence type="ECO:0008006" key="6">
    <source>
        <dbReference type="Google" id="ProtNLM"/>
    </source>
</evidence>
<evidence type="ECO:0000256" key="4">
    <source>
        <dbReference type="SAM" id="SignalP"/>
    </source>
</evidence>
<protein>
    <recommendedName>
        <fullName evidence="6">Immunoglobulin subtype domain-containing protein</fullName>
    </recommendedName>
</protein>
<dbReference type="Ensembl" id="ENSSPAT00000010678.1">
    <property type="protein sequence ID" value="ENSSPAP00000010497.1"/>
    <property type="gene ID" value="ENSSPAG00000007985.1"/>
</dbReference>
<dbReference type="PANTHER" id="PTHR11860:SF118">
    <property type="entry name" value="CMRF35-LIKE MOLECULE 3-RELATED"/>
    <property type="match status" value="1"/>
</dbReference>
<evidence type="ECO:0000256" key="2">
    <source>
        <dbReference type="ARBA" id="ARBA00022692"/>
    </source>
</evidence>
<feature type="chain" id="PRO_5017213246" description="Immunoglobulin subtype domain-containing protein" evidence="4">
    <location>
        <begin position="20"/>
        <end position="151"/>
    </location>
</feature>
<proteinExistence type="predicted"/>
<evidence type="ECO:0000256" key="3">
    <source>
        <dbReference type="ARBA" id="ARBA00023136"/>
    </source>
</evidence>
<dbReference type="AlphaFoldDB" id="A0A3B5AA37"/>